<dbReference type="EMBL" id="JACCEW010000004">
    <property type="protein sequence ID" value="NYT37940.1"/>
    <property type="molecule type" value="Genomic_DNA"/>
</dbReference>
<evidence type="ECO:0000313" key="3">
    <source>
        <dbReference type="EMBL" id="NYT37940.1"/>
    </source>
</evidence>
<dbReference type="InterPro" id="IPR004175">
    <property type="entry name" value="RNA_CPDase"/>
</dbReference>
<dbReference type="PANTHER" id="PTHR35561">
    <property type="entry name" value="RNA 2',3'-CYCLIC PHOSPHODIESTERASE"/>
    <property type="match status" value="1"/>
</dbReference>
<keyword evidence="4" id="KW-1185">Reference proteome</keyword>
<dbReference type="Pfam" id="PF13563">
    <property type="entry name" value="2_5_RNA_ligase2"/>
    <property type="match status" value="1"/>
</dbReference>
<comment type="catalytic activity">
    <reaction evidence="2">
        <text>a 3'-end 2',3'-cyclophospho-ribonucleotide-RNA + H2O = a 3'-end 2'-phospho-ribonucleotide-RNA + H(+)</text>
        <dbReference type="Rhea" id="RHEA:11828"/>
        <dbReference type="Rhea" id="RHEA-COMP:10464"/>
        <dbReference type="Rhea" id="RHEA-COMP:17353"/>
        <dbReference type="ChEBI" id="CHEBI:15377"/>
        <dbReference type="ChEBI" id="CHEBI:15378"/>
        <dbReference type="ChEBI" id="CHEBI:83064"/>
        <dbReference type="ChEBI" id="CHEBI:173113"/>
        <dbReference type="EC" id="3.1.4.58"/>
    </reaction>
</comment>
<comment type="caution">
    <text evidence="3">The sequence shown here is derived from an EMBL/GenBank/DDBJ whole genome shotgun (WGS) entry which is preliminary data.</text>
</comment>
<keyword evidence="1 2" id="KW-0378">Hydrolase</keyword>
<name>A0A853FGL8_9BURK</name>
<dbReference type="HAMAP" id="MF_01940">
    <property type="entry name" value="RNA_CPDase"/>
    <property type="match status" value="1"/>
</dbReference>
<dbReference type="SUPFAM" id="SSF55144">
    <property type="entry name" value="LigT-like"/>
    <property type="match status" value="1"/>
</dbReference>
<protein>
    <recommendedName>
        <fullName evidence="2">RNA 2',3'-cyclic phosphodiesterase</fullName>
        <shortName evidence="2">RNA 2',3'-CPDase</shortName>
        <ecNumber evidence="2">3.1.4.58</ecNumber>
    </recommendedName>
</protein>
<evidence type="ECO:0000313" key="4">
    <source>
        <dbReference type="Proteomes" id="UP000580517"/>
    </source>
</evidence>
<comment type="similarity">
    <text evidence="2">Belongs to the 2H phosphoesterase superfamily. ThpR family.</text>
</comment>
<dbReference type="GO" id="GO:0004113">
    <property type="term" value="F:2',3'-cyclic-nucleotide 3'-phosphodiesterase activity"/>
    <property type="evidence" value="ECO:0007669"/>
    <property type="project" value="InterPro"/>
</dbReference>
<feature type="active site" description="Proton donor" evidence="2">
    <location>
        <position position="42"/>
    </location>
</feature>
<dbReference type="Gene3D" id="3.90.1140.10">
    <property type="entry name" value="Cyclic phosphodiesterase"/>
    <property type="match status" value="1"/>
</dbReference>
<dbReference type="EC" id="3.1.4.58" evidence="2"/>
<dbReference type="InterPro" id="IPR009097">
    <property type="entry name" value="Cyclic_Pdiesterase"/>
</dbReference>
<dbReference type="PANTHER" id="PTHR35561:SF1">
    <property type="entry name" value="RNA 2',3'-CYCLIC PHOSPHODIESTERASE"/>
    <property type="match status" value="1"/>
</dbReference>
<comment type="function">
    <text evidence="2">Hydrolyzes RNA 2',3'-cyclic phosphodiester to an RNA 2'-phosphomonoester.</text>
</comment>
<dbReference type="AlphaFoldDB" id="A0A853FGL8"/>
<comment type="caution">
    <text evidence="2">Lacks conserved residue(s) required for the propagation of feature annotation.</text>
</comment>
<sequence length="177" mass="19895">MHARRLFFALWPAQDDAARIMAWARDAHALLGGRIMRQDTLHLTLAFLGGTGERDVQRLIQAVPGWTARIEPITLRRFGRFHGPRVVWAGPDENSRIVWLDALHQAVWSRLESMGWQPPSEAFRPHVSLLRRAGSGDMAMLGCRPPITWTPEACVLAASQPDLGGSRYQVLARMRLA</sequence>
<dbReference type="Proteomes" id="UP000580517">
    <property type="component" value="Unassembled WGS sequence"/>
</dbReference>
<evidence type="ECO:0000256" key="2">
    <source>
        <dbReference type="HAMAP-Rule" id="MF_01940"/>
    </source>
</evidence>
<feature type="short sequence motif" description="HXTX 1" evidence="2">
    <location>
        <begin position="42"/>
        <end position="45"/>
    </location>
</feature>
<gene>
    <name evidence="3" type="primary">thpR</name>
    <name evidence="3" type="ORF">H0A68_13720</name>
</gene>
<proteinExistence type="inferred from homology"/>
<accession>A0A853FGL8</accession>
<organism evidence="3 4">
    <name type="scientific">Allopusillimonas soli</name>
    <dbReference type="NCBI Taxonomy" id="659016"/>
    <lineage>
        <taxon>Bacteria</taxon>
        <taxon>Pseudomonadati</taxon>
        <taxon>Pseudomonadota</taxon>
        <taxon>Betaproteobacteria</taxon>
        <taxon>Burkholderiales</taxon>
        <taxon>Alcaligenaceae</taxon>
        <taxon>Allopusillimonas</taxon>
    </lineage>
</organism>
<dbReference type="GO" id="GO:0008664">
    <property type="term" value="F:RNA 2',3'-cyclic 3'-phosphodiesterase activity"/>
    <property type="evidence" value="ECO:0007669"/>
    <property type="project" value="UniProtKB-EC"/>
</dbReference>
<feature type="active site" description="Proton acceptor" evidence="2">
    <location>
        <position position="126"/>
    </location>
</feature>
<evidence type="ECO:0000256" key="1">
    <source>
        <dbReference type="ARBA" id="ARBA00022801"/>
    </source>
</evidence>
<dbReference type="NCBIfam" id="TIGR02258">
    <property type="entry name" value="2_5_ligase"/>
    <property type="match status" value="1"/>
</dbReference>
<dbReference type="RefSeq" id="WP_129969892.1">
    <property type="nucleotide sequence ID" value="NZ_JACCEW010000004.1"/>
</dbReference>
<dbReference type="OrthoDB" id="7061261at2"/>
<reference evidence="3 4" key="1">
    <citation type="submission" date="2020-07" db="EMBL/GenBank/DDBJ databases">
        <title>Taxonomic revisions and descriptions of new bacterial species based on genomic comparisons in the high-G+C-content subgroup of the family Alcaligenaceae.</title>
        <authorList>
            <person name="Szabo A."/>
            <person name="Felfoldi T."/>
        </authorList>
    </citation>
    <scope>NUCLEOTIDE SEQUENCE [LARGE SCALE GENOMIC DNA]</scope>
    <source>
        <strain evidence="3 4">DSM 25264</strain>
    </source>
</reference>